<gene>
    <name evidence="2" type="ORF">Sradi_3984900</name>
</gene>
<dbReference type="EMBL" id="JACGWJ010000017">
    <property type="protein sequence ID" value="KAL0355380.1"/>
    <property type="molecule type" value="Genomic_DNA"/>
</dbReference>
<organism evidence="2">
    <name type="scientific">Sesamum radiatum</name>
    <name type="common">Black benniseed</name>
    <dbReference type="NCBI Taxonomy" id="300843"/>
    <lineage>
        <taxon>Eukaryota</taxon>
        <taxon>Viridiplantae</taxon>
        <taxon>Streptophyta</taxon>
        <taxon>Embryophyta</taxon>
        <taxon>Tracheophyta</taxon>
        <taxon>Spermatophyta</taxon>
        <taxon>Magnoliopsida</taxon>
        <taxon>eudicotyledons</taxon>
        <taxon>Gunneridae</taxon>
        <taxon>Pentapetalae</taxon>
        <taxon>asterids</taxon>
        <taxon>lamiids</taxon>
        <taxon>Lamiales</taxon>
        <taxon>Pedaliaceae</taxon>
        <taxon>Sesamum</taxon>
    </lineage>
</organism>
<evidence type="ECO:0000313" key="2">
    <source>
        <dbReference type="EMBL" id="KAL0355380.1"/>
    </source>
</evidence>
<evidence type="ECO:0000256" key="1">
    <source>
        <dbReference type="SAM" id="MobiDB-lite"/>
    </source>
</evidence>
<evidence type="ECO:0008006" key="3">
    <source>
        <dbReference type="Google" id="ProtNLM"/>
    </source>
</evidence>
<feature type="region of interest" description="Disordered" evidence="1">
    <location>
        <begin position="72"/>
        <end position="108"/>
    </location>
</feature>
<feature type="compositionally biased region" description="Basic residues" evidence="1">
    <location>
        <begin position="82"/>
        <end position="98"/>
    </location>
</feature>
<dbReference type="Pfam" id="PF14223">
    <property type="entry name" value="Retrotran_gag_2"/>
    <property type="match status" value="1"/>
</dbReference>
<accession>A0AAW2PGI3</accession>
<dbReference type="AlphaFoldDB" id="A0AAW2PGI3"/>
<name>A0AAW2PGI3_SESRA</name>
<comment type="caution">
    <text evidence="2">The sequence shown here is derived from an EMBL/GenBank/DDBJ whole genome shotgun (WGS) entry which is preliminary data.</text>
</comment>
<feature type="compositionally biased region" description="Basic and acidic residues" evidence="1">
    <location>
        <begin position="99"/>
        <end position="108"/>
    </location>
</feature>
<reference evidence="2" key="1">
    <citation type="submission" date="2020-06" db="EMBL/GenBank/DDBJ databases">
        <authorList>
            <person name="Li T."/>
            <person name="Hu X."/>
            <person name="Zhang T."/>
            <person name="Song X."/>
            <person name="Zhang H."/>
            <person name="Dai N."/>
            <person name="Sheng W."/>
            <person name="Hou X."/>
            <person name="Wei L."/>
        </authorList>
    </citation>
    <scope>NUCLEOTIDE SEQUENCE</scope>
    <source>
        <strain evidence="2">G02</strain>
        <tissue evidence="2">Leaf</tissue>
    </source>
</reference>
<sequence>MTEGSSVHDHGIKMLSLIEELESLNAGMDNDSYIDVILQSLPPSFGQFVVNYNMNGHEKTVTINKPAPVMLATPSTSSSKTTRVKRWKRNGKGKKSNKKATEMAKGKK</sequence>
<protein>
    <recommendedName>
        <fullName evidence="3">Gag-pol polyprotein</fullName>
    </recommendedName>
</protein>
<proteinExistence type="predicted"/>
<reference evidence="2" key="2">
    <citation type="journal article" date="2024" name="Plant">
        <title>Genomic evolution and insights into agronomic trait innovations of Sesamum species.</title>
        <authorList>
            <person name="Miao H."/>
            <person name="Wang L."/>
            <person name="Qu L."/>
            <person name="Liu H."/>
            <person name="Sun Y."/>
            <person name="Le M."/>
            <person name="Wang Q."/>
            <person name="Wei S."/>
            <person name="Zheng Y."/>
            <person name="Lin W."/>
            <person name="Duan Y."/>
            <person name="Cao H."/>
            <person name="Xiong S."/>
            <person name="Wang X."/>
            <person name="Wei L."/>
            <person name="Li C."/>
            <person name="Ma Q."/>
            <person name="Ju M."/>
            <person name="Zhao R."/>
            <person name="Li G."/>
            <person name="Mu C."/>
            <person name="Tian Q."/>
            <person name="Mei H."/>
            <person name="Zhang T."/>
            <person name="Gao T."/>
            <person name="Zhang H."/>
        </authorList>
    </citation>
    <scope>NUCLEOTIDE SEQUENCE</scope>
    <source>
        <strain evidence="2">G02</strain>
    </source>
</reference>